<proteinExistence type="predicted"/>
<reference evidence="2" key="1">
    <citation type="submission" date="2016-11" db="EMBL/GenBank/DDBJ databases">
        <authorList>
            <person name="Varghese N."/>
            <person name="Submissions S."/>
        </authorList>
    </citation>
    <scope>NUCLEOTIDE SEQUENCE [LARGE SCALE GENOMIC DNA]</scope>
    <source>
        <strain evidence="2">DSM 17963</strain>
    </source>
</reference>
<dbReference type="RefSeq" id="WP_073414844.1">
    <property type="nucleotide sequence ID" value="NZ_FQWC01000002.1"/>
</dbReference>
<dbReference type="AlphaFoldDB" id="A0A1M5JF77"/>
<organism evidence="1 2">
    <name type="scientific">Flavobacterium defluvii</name>
    <dbReference type="NCBI Taxonomy" id="370979"/>
    <lineage>
        <taxon>Bacteria</taxon>
        <taxon>Pseudomonadati</taxon>
        <taxon>Bacteroidota</taxon>
        <taxon>Flavobacteriia</taxon>
        <taxon>Flavobacteriales</taxon>
        <taxon>Flavobacteriaceae</taxon>
        <taxon>Flavobacterium</taxon>
    </lineage>
</organism>
<dbReference type="OrthoDB" id="1042696at2"/>
<dbReference type="EMBL" id="FQWC01000002">
    <property type="protein sequence ID" value="SHG39188.1"/>
    <property type="molecule type" value="Genomic_DNA"/>
</dbReference>
<gene>
    <name evidence="1" type="ORF">SAMN05443663_102700</name>
</gene>
<dbReference type="Proteomes" id="UP000184071">
    <property type="component" value="Unassembled WGS sequence"/>
</dbReference>
<accession>A0A1M5JF77</accession>
<keyword evidence="2" id="KW-1185">Reference proteome</keyword>
<dbReference type="STRING" id="370979.SAMN05443663_102700"/>
<name>A0A1M5JF77_9FLAO</name>
<evidence type="ECO:0000313" key="2">
    <source>
        <dbReference type="Proteomes" id="UP000184071"/>
    </source>
</evidence>
<evidence type="ECO:0008006" key="3">
    <source>
        <dbReference type="Google" id="ProtNLM"/>
    </source>
</evidence>
<evidence type="ECO:0000313" key="1">
    <source>
        <dbReference type="EMBL" id="SHG39188.1"/>
    </source>
</evidence>
<sequence>METLIVICLLIIIVLLVHDKFPARVSNPGKKTGYIKSSAKVPNIIGRPKGFKSLLAPQDANDWHLKAAGDEVHNFDAEISREQHLTDWQDELDDANEYLPDFEQEEEEWNNFGISNGNSGFTQGVTFEELSSVGMMLQAEDLELSQKETAAALIQKIQGTELFNLLENSMEGASRKMAELLDGKLSSLNLNQYAPDRKNDLNDFDIREFA</sequence>
<protein>
    <recommendedName>
        <fullName evidence="3">Conjugal transfer protein TraD</fullName>
    </recommendedName>
</protein>